<dbReference type="InterPro" id="IPR036640">
    <property type="entry name" value="ABC1_TM_sf"/>
</dbReference>
<proteinExistence type="predicted"/>
<comment type="subcellular location">
    <subcellularLocation>
        <location evidence="1">Membrane</location>
        <topology evidence="1">Multi-pass membrane protein</topology>
    </subcellularLocation>
</comment>
<dbReference type="InterPro" id="IPR003439">
    <property type="entry name" value="ABC_transporter-like_ATP-bd"/>
</dbReference>
<dbReference type="PANTHER" id="PTHR24221:SF654">
    <property type="entry name" value="ATP-BINDING CASSETTE SUB-FAMILY B MEMBER 6"/>
    <property type="match status" value="1"/>
</dbReference>
<evidence type="ECO:0000259" key="5">
    <source>
        <dbReference type="Pfam" id="PF00005"/>
    </source>
</evidence>
<evidence type="ECO:0000256" key="2">
    <source>
        <dbReference type="ARBA" id="ARBA00022692"/>
    </source>
</evidence>
<dbReference type="Gene3D" id="3.40.50.300">
    <property type="entry name" value="P-loop containing nucleotide triphosphate hydrolases"/>
    <property type="match status" value="1"/>
</dbReference>
<dbReference type="Pfam" id="PF00005">
    <property type="entry name" value="ABC_tran"/>
    <property type="match status" value="1"/>
</dbReference>
<dbReference type="GO" id="GO:0016020">
    <property type="term" value="C:membrane"/>
    <property type="evidence" value="ECO:0007669"/>
    <property type="project" value="UniProtKB-SubCell"/>
</dbReference>
<name>X0XGP5_9ZZZZ</name>
<evidence type="ECO:0000313" key="6">
    <source>
        <dbReference type="EMBL" id="GAG34567.1"/>
    </source>
</evidence>
<evidence type="ECO:0000256" key="1">
    <source>
        <dbReference type="ARBA" id="ARBA00004141"/>
    </source>
</evidence>
<feature type="non-terminal residue" evidence="6">
    <location>
        <position position="224"/>
    </location>
</feature>
<dbReference type="AlphaFoldDB" id="X0XGP5"/>
<dbReference type="GO" id="GO:0005524">
    <property type="term" value="F:ATP binding"/>
    <property type="evidence" value="ECO:0007669"/>
    <property type="project" value="InterPro"/>
</dbReference>
<dbReference type="PANTHER" id="PTHR24221">
    <property type="entry name" value="ATP-BINDING CASSETTE SUB-FAMILY B"/>
    <property type="match status" value="1"/>
</dbReference>
<dbReference type="InterPro" id="IPR039421">
    <property type="entry name" value="Type_1_exporter"/>
</dbReference>
<accession>X0XGP5</accession>
<organism evidence="6">
    <name type="scientific">marine sediment metagenome</name>
    <dbReference type="NCBI Taxonomy" id="412755"/>
    <lineage>
        <taxon>unclassified sequences</taxon>
        <taxon>metagenomes</taxon>
        <taxon>ecological metagenomes</taxon>
    </lineage>
</organism>
<dbReference type="GO" id="GO:0034040">
    <property type="term" value="F:ATPase-coupled lipid transmembrane transporter activity"/>
    <property type="evidence" value="ECO:0007669"/>
    <property type="project" value="TreeGrafter"/>
</dbReference>
<reference evidence="6" key="1">
    <citation type="journal article" date="2014" name="Front. Microbiol.">
        <title>High frequency of phylogenetically diverse reductive dehalogenase-homologous genes in deep subseafloor sedimentary metagenomes.</title>
        <authorList>
            <person name="Kawai M."/>
            <person name="Futagami T."/>
            <person name="Toyoda A."/>
            <person name="Takaki Y."/>
            <person name="Nishi S."/>
            <person name="Hori S."/>
            <person name="Arai W."/>
            <person name="Tsubouchi T."/>
            <person name="Morono Y."/>
            <person name="Uchiyama I."/>
            <person name="Ito T."/>
            <person name="Fujiyama A."/>
            <person name="Inagaki F."/>
            <person name="Takami H."/>
        </authorList>
    </citation>
    <scope>NUCLEOTIDE SEQUENCE</scope>
    <source>
        <strain evidence="6">Expedition CK06-06</strain>
    </source>
</reference>
<feature type="domain" description="ABC transporter" evidence="5">
    <location>
        <begin position="97"/>
        <end position="224"/>
    </location>
</feature>
<keyword evidence="2" id="KW-0812">Transmembrane</keyword>
<dbReference type="SUPFAM" id="SSF52540">
    <property type="entry name" value="P-loop containing nucleoside triphosphate hydrolases"/>
    <property type="match status" value="1"/>
</dbReference>
<sequence>MVVVALFTARRFGVPLSEMAVLLLALLQVALCVGNLTAQKNCLENFFPSYEQIKNLKSRAKQLKQESGSRQFNGFTRQLLIQGLSFAYPGQGLVLVDINVRIPKGKMVALVGGSGVGKSTFIDLIMGFHQPMEGEIMFDDVPLQDFDIRSYRRRIGYVPQDSVLFNTTVRDNFLWACESATEEQITQACWQANADEFIRQMPQGYNTLVGDRGVRLSGGQVQRI</sequence>
<dbReference type="EMBL" id="BARS01048253">
    <property type="protein sequence ID" value="GAG34567.1"/>
    <property type="molecule type" value="Genomic_DNA"/>
</dbReference>
<dbReference type="Gene3D" id="1.20.1560.10">
    <property type="entry name" value="ABC transporter type 1, transmembrane domain"/>
    <property type="match status" value="1"/>
</dbReference>
<evidence type="ECO:0000256" key="4">
    <source>
        <dbReference type="ARBA" id="ARBA00023136"/>
    </source>
</evidence>
<gene>
    <name evidence="6" type="ORF">S01H1_72365</name>
</gene>
<protein>
    <recommendedName>
        <fullName evidence="5">ABC transporter domain-containing protein</fullName>
    </recommendedName>
</protein>
<dbReference type="InterPro" id="IPR027417">
    <property type="entry name" value="P-loop_NTPase"/>
</dbReference>
<dbReference type="GO" id="GO:0016887">
    <property type="term" value="F:ATP hydrolysis activity"/>
    <property type="evidence" value="ECO:0007669"/>
    <property type="project" value="InterPro"/>
</dbReference>
<keyword evidence="4" id="KW-0472">Membrane</keyword>
<keyword evidence="3" id="KW-1133">Transmembrane helix</keyword>
<comment type="caution">
    <text evidence="6">The sequence shown here is derived from an EMBL/GenBank/DDBJ whole genome shotgun (WGS) entry which is preliminary data.</text>
</comment>
<evidence type="ECO:0000256" key="3">
    <source>
        <dbReference type="ARBA" id="ARBA00022989"/>
    </source>
</evidence>